<dbReference type="InterPro" id="IPR043721">
    <property type="entry name" value="DUF5662"/>
</dbReference>
<organism evidence="1 2">
    <name type="scientific">Devosia neptuniae</name>
    <dbReference type="NCBI Taxonomy" id="191302"/>
    <lineage>
        <taxon>Bacteria</taxon>
        <taxon>Pseudomonadati</taxon>
        <taxon>Pseudomonadota</taxon>
        <taxon>Alphaproteobacteria</taxon>
        <taxon>Hyphomicrobiales</taxon>
        <taxon>Devosiaceae</taxon>
        <taxon>Devosia</taxon>
    </lineage>
</organism>
<evidence type="ECO:0000313" key="1">
    <source>
        <dbReference type="EMBL" id="UXN70875.1"/>
    </source>
</evidence>
<accession>A0ABY6CF59</accession>
<evidence type="ECO:0000313" key="2">
    <source>
        <dbReference type="Proteomes" id="UP001061862"/>
    </source>
</evidence>
<name>A0ABY6CF59_9HYPH</name>
<sequence length="158" mass="17682">MTKAQIVTHKHIARVRELLGGVAIEMIKRGDRHDASKFLPIEMEPLERMQAVIDAEGPAQFGTPEYKRRTGMLGEMIDHHRANNSHHPEHYPNGISGMDLFDVVEMFFDWKAASERGEDSCMRLGAACDKYGATGPLRDILYNTAARLGYIADEQVAA</sequence>
<reference evidence="1 2" key="1">
    <citation type="submission" date="2022-09" db="EMBL/GenBank/DDBJ databases">
        <title>Interaction between co-microsymbionts with complementary sets of symbiotic genes in legume-rhizobium systems.</title>
        <authorList>
            <person name="Safronova V."/>
            <person name="Sazanova A."/>
            <person name="Afonin A."/>
            <person name="Chirak E."/>
        </authorList>
    </citation>
    <scope>NUCLEOTIDE SEQUENCE [LARGE SCALE GENOMIC DNA]</scope>
    <source>
        <strain evidence="1 2">A18/4-1</strain>
    </source>
</reference>
<dbReference type="EMBL" id="CP104965">
    <property type="protein sequence ID" value="UXN70875.1"/>
    <property type="molecule type" value="Genomic_DNA"/>
</dbReference>
<dbReference type="RefSeq" id="WP_262170151.1">
    <property type="nucleotide sequence ID" value="NZ_CP104965.1"/>
</dbReference>
<protein>
    <submittedName>
        <fullName evidence="1">DUF5662 family protein</fullName>
    </submittedName>
</protein>
<keyword evidence="2" id="KW-1185">Reference proteome</keyword>
<gene>
    <name evidence="1" type="ORF">N8A98_06725</name>
</gene>
<dbReference type="Pfam" id="PF18907">
    <property type="entry name" value="DUF5662"/>
    <property type="match status" value="1"/>
</dbReference>
<proteinExistence type="predicted"/>
<dbReference type="Proteomes" id="UP001061862">
    <property type="component" value="Chromosome"/>
</dbReference>